<comment type="caution">
    <text evidence="1">The sequence shown here is derived from an EMBL/GenBank/DDBJ whole genome shotgun (WGS) entry which is preliminary data.</text>
</comment>
<accession>E6QF85</accession>
<reference evidence="1" key="1">
    <citation type="submission" date="2009-10" db="EMBL/GenBank/DDBJ databases">
        <title>Diversity of trophic interactions inside an arsenic-rich microbial ecosystem.</title>
        <authorList>
            <person name="Bertin P.N."/>
            <person name="Heinrich-Salmeron A."/>
            <person name="Pelletier E."/>
            <person name="Goulhen-Chollet F."/>
            <person name="Arsene-Ploetze F."/>
            <person name="Gallien S."/>
            <person name="Calteau A."/>
            <person name="Vallenet D."/>
            <person name="Casiot C."/>
            <person name="Chane-Woon-Ming B."/>
            <person name="Giloteaux L."/>
            <person name="Barakat M."/>
            <person name="Bonnefoy V."/>
            <person name="Bruneel O."/>
            <person name="Chandler M."/>
            <person name="Cleiss J."/>
            <person name="Duran R."/>
            <person name="Elbaz-Poulichet F."/>
            <person name="Fonknechten N."/>
            <person name="Lauga B."/>
            <person name="Mornico D."/>
            <person name="Ortet P."/>
            <person name="Schaeffer C."/>
            <person name="Siguier P."/>
            <person name="Alexander Thil Smith A."/>
            <person name="Van Dorsselaer A."/>
            <person name="Weissenbach J."/>
            <person name="Medigue C."/>
            <person name="Le Paslier D."/>
        </authorList>
    </citation>
    <scope>NUCLEOTIDE SEQUENCE</scope>
</reference>
<proteinExistence type="predicted"/>
<dbReference type="EMBL" id="CABP01000144">
    <property type="protein sequence ID" value="CBI05871.1"/>
    <property type="molecule type" value="Genomic_DNA"/>
</dbReference>
<organism evidence="1">
    <name type="scientific">mine drainage metagenome</name>
    <dbReference type="NCBI Taxonomy" id="410659"/>
    <lineage>
        <taxon>unclassified sequences</taxon>
        <taxon>metagenomes</taxon>
        <taxon>ecological metagenomes</taxon>
    </lineage>
</organism>
<gene>
    <name evidence="1" type="ORF">CARN5_0612</name>
</gene>
<sequence>MDFRQGNRGGAKLKRRHIRRLQGFCYDTRIFCPPSQKGFTVPPICANGFFRKVYVCNLLICMVALQGLEPRTRGL</sequence>
<evidence type="ECO:0000313" key="1">
    <source>
        <dbReference type="EMBL" id="CBI05871.1"/>
    </source>
</evidence>
<protein>
    <submittedName>
        <fullName evidence="1">Uncharacterized protein</fullName>
    </submittedName>
</protein>
<name>E6QF85_9ZZZZ</name>
<dbReference type="AlphaFoldDB" id="E6QF85"/>